<keyword evidence="3" id="KW-1185">Reference proteome</keyword>
<evidence type="ECO:0000256" key="1">
    <source>
        <dbReference type="SAM" id="Phobius"/>
    </source>
</evidence>
<reference evidence="2 3" key="1">
    <citation type="submission" date="2024-05" db="EMBL/GenBank/DDBJ databases">
        <authorList>
            <person name="Wallberg A."/>
        </authorList>
    </citation>
    <scope>NUCLEOTIDE SEQUENCE [LARGE SCALE GENOMIC DNA]</scope>
</reference>
<proteinExistence type="predicted"/>
<keyword evidence="1" id="KW-0812">Transmembrane</keyword>
<dbReference type="AlphaFoldDB" id="A0AAV2R3B1"/>
<evidence type="ECO:0000313" key="2">
    <source>
        <dbReference type="EMBL" id="CAL4109355.1"/>
    </source>
</evidence>
<keyword evidence="1" id="KW-0472">Membrane</keyword>
<sequence length="132" mass="14316">TTTTINMPAIIPAVAALAPYVLADQGRSFDLDTIKTGVKDAVANLDLVTIGTILLVGVGLILLWDLLVFLFSATTGRSISYATPMVAKAGLDAWRNREEITNFIDVDSRSLDEYSPILNAIDLAIAKYEHMF</sequence>
<protein>
    <submittedName>
        <fullName evidence="2">Uncharacterized protein</fullName>
    </submittedName>
</protein>
<gene>
    <name evidence="2" type="ORF">MNOR_LOCUS19091</name>
</gene>
<dbReference type="Proteomes" id="UP001497623">
    <property type="component" value="Unassembled WGS sequence"/>
</dbReference>
<organism evidence="2 3">
    <name type="scientific">Meganyctiphanes norvegica</name>
    <name type="common">Northern krill</name>
    <name type="synonym">Thysanopoda norvegica</name>
    <dbReference type="NCBI Taxonomy" id="48144"/>
    <lineage>
        <taxon>Eukaryota</taxon>
        <taxon>Metazoa</taxon>
        <taxon>Ecdysozoa</taxon>
        <taxon>Arthropoda</taxon>
        <taxon>Crustacea</taxon>
        <taxon>Multicrustacea</taxon>
        <taxon>Malacostraca</taxon>
        <taxon>Eumalacostraca</taxon>
        <taxon>Eucarida</taxon>
        <taxon>Euphausiacea</taxon>
        <taxon>Euphausiidae</taxon>
        <taxon>Meganyctiphanes</taxon>
    </lineage>
</organism>
<feature type="transmembrane region" description="Helical" evidence="1">
    <location>
        <begin position="47"/>
        <end position="71"/>
    </location>
</feature>
<accession>A0AAV2R3B1</accession>
<evidence type="ECO:0000313" key="3">
    <source>
        <dbReference type="Proteomes" id="UP001497623"/>
    </source>
</evidence>
<name>A0AAV2R3B1_MEGNR</name>
<feature type="non-terminal residue" evidence="2">
    <location>
        <position position="1"/>
    </location>
</feature>
<keyword evidence="1" id="KW-1133">Transmembrane helix</keyword>
<dbReference type="EMBL" id="CAXKWB010013987">
    <property type="protein sequence ID" value="CAL4109355.1"/>
    <property type="molecule type" value="Genomic_DNA"/>
</dbReference>
<comment type="caution">
    <text evidence="2">The sequence shown here is derived from an EMBL/GenBank/DDBJ whole genome shotgun (WGS) entry which is preliminary data.</text>
</comment>